<evidence type="ECO:0000313" key="1">
    <source>
        <dbReference type="EMBL" id="MBB4966786.1"/>
    </source>
</evidence>
<accession>A0A7W7T588</accession>
<gene>
    <name evidence="1" type="ORF">F4559_004145</name>
</gene>
<dbReference type="AlphaFoldDB" id="A0A7W7T588"/>
<comment type="caution">
    <text evidence="1">The sequence shown here is derived from an EMBL/GenBank/DDBJ whole genome shotgun (WGS) entry which is preliminary data.</text>
</comment>
<name>A0A7W7T588_9PSEU</name>
<sequence length="185" mass="20106">MHADPVFTGYTELQEVLRDGGHLDSGAGATLRALARRSLVVVWVDQVQVAPLGFVPRTLVELTRLGRSVARTGVGVPVEARRPSHLLSEWLWRSMLAVANAGDGGLPADSLAARARFYLGTGYRPQGRPSRGYIDLIVAEDLEAGHGLVAERRWVLTDSGRAHLAEHHSEYVSLYQATDSAVSKE</sequence>
<protein>
    <submittedName>
        <fullName evidence="1">Uncharacterized protein</fullName>
    </submittedName>
</protein>
<dbReference type="RefSeq" id="WP_345018245.1">
    <property type="nucleotide sequence ID" value="NZ_BAABAI010000022.1"/>
</dbReference>
<proteinExistence type="predicted"/>
<evidence type="ECO:0000313" key="2">
    <source>
        <dbReference type="Proteomes" id="UP000542674"/>
    </source>
</evidence>
<reference evidence="1 2" key="1">
    <citation type="submission" date="2020-08" db="EMBL/GenBank/DDBJ databases">
        <title>Sequencing the genomes of 1000 actinobacteria strains.</title>
        <authorList>
            <person name="Klenk H.-P."/>
        </authorList>
    </citation>
    <scope>NUCLEOTIDE SEQUENCE [LARGE SCALE GENOMIC DNA]</scope>
    <source>
        <strain evidence="1 2">DSM 45084</strain>
    </source>
</reference>
<dbReference type="EMBL" id="JACHJS010000001">
    <property type="protein sequence ID" value="MBB4966786.1"/>
    <property type="molecule type" value="Genomic_DNA"/>
</dbReference>
<keyword evidence="2" id="KW-1185">Reference proteome</keyword>
<organism evidence="1 2">
    <name type="scientific">Saccharothrix violaceirubra</name>
    <dbReference type="NCBI Taxonomy" id="413306"/>
    <lineage>
        <taxon>Bacteria</taxon>
        <taxon>Bacillati</taxon>
        <taxon>Actinomycetota</taxon>
        <taxon>Actinomycetes</taxon>
        <taxon>Pseudonocardiales</taxon>
        <taxon>Pseudonocardiaceae</taxon>
        <taxon>Saccharothrix</taxon>
    </lineage>
</organism>
<dbReference type="Proteomes" id="UP000542674">
    <property type="component" value="Unassembled WGS sequence"/>
</dbReference>